<dbReference type="Gene3D" id="3.40.50.1820">
    <property type="entry name" value="alpha/beta hydrolase"/>
    <property type="match status" value="1"/>
</dbReference>
<dbReference type="GO" id="GO:0019432">
    <property type="term" value="P:triglyceride biosynthetic process"/>
    <property type="evidence" value="ECO:0007669"/>
    <property type="project" value="UniProtKB-ARBA"/>
</dbReference>
<sequence length="705" mass="78426">MATTCSSSLLLSPSFRLNFNRKPNFKVRAQNSGESRKATSVEPVNGSVSVFSVKNPKGNDILGNEVNQKVKSLVSDEIELLWDDGYGSKSVKDYFAAAKEILKKPDGGAPRWFSPVDCGQPVRDAPTLLFLPGLDGTGMGLVPHEKALGKAFHVWCMHIPVHDRTPFEGLMKIVEDVLTQENASRPNKPIYLVGDSFGGCLALAVAARNSSLDLVLILVNPATSFEKSQLQPLLPILEMVPEELHFTVPYALSFIMGDPIKMTTIGIDNQLPAGIKMKKLREKLTNSMLPLLSELGEIIPRETLLWKLKLLRSGAAYANSRIHAVEAEVLVLASGKDRMLPSQEESKRLHGVLKNCTVRIFKENGHTLLLEDSISLLTVIKGTCKYRRSWRYDCVSDFLPPSQGELDYALQELLGFLRNAVSSVFLSTMEDGRIVKGLAGVPDEGPVLLVGYHMLMGLELCPMSEAFIKEKNILLRGMAHPVLYSENGSEKDFGYIDWIKVFGAYPVTATNLFKLLASKAHVLLFPGGAREALHNRGEQYKLIWPDQQEFVRMAAKFGATIVPFGTVGEDDIAELVLDYNDLMKIPILNDYISDVSRDAKQQFKLREESSGEVANQQVYIPGLLPKVPGRFYFLFGKPVQTKGRPELLKDKEAANRVYLEVKADVEKSIAYLLTKREEDPYRSVLDRLSYSLTHLPENDVPSFEP</sequence>
<reference evidence="5" key="1">
    <citation type="submission" date="2016-07" db="EMBL/GenBank/DDBJ databases">
        <title>De novo transcriptome assembly of four accessions of the metal hyperaccumulator plant Noccaea caerulescens.</title>
        <authorList>
            <person name="Blande D."/>
            <person name="Halimaa P."/>
            <person name="Tervahauta A.I."/>
            <person name="Aarts M.G."/>
            <person name="Karenlampi S.O."/>
        </authorList>
    </citation>
    <scope>NUCLEOTIDE SEQUENCE</scope>
</reference>
<keyword evidence="2 5" id="KW-0808">Transferase</keyword>
<evidence type="ECO:0000256" key="2">
    <source>
        <dbReference type="ARBA" id="ARBA00022679"/>
    </source>
</evidence>
<dbReference type="FunFam" id="3.40.50.1820:FF:000500">
    <property type="entry name" value="Esterase/lipase/thioesterase family protein"/>
    <property type="match status" value="1"/>
</dbReference>
<organism evidence="5">
    <name type="scientific">Noccaea caerulescens</name>
    <name type="common">Alpine penny-cress</name>
    <name type="synonym">Thlaspi caerulescens</name>
    <dbReference type="NCBI Taxonomy" id="107243"/>
    <lineage>
        <taxon>Eukaryota</taxon>
        <taxon>Viridiplantae</taxon>
        <taxon>Streptophyta</taxon>
        <taxon>Embryophyta</taxon>
        <taxon>Tracheophyta</taxon>
        <taxon>Spermatophyta</taxon>
        <taxon>Magnoliopsida</taxon>
        <taxon>eudicotyledons</taxon>
        <taxon>Gunneridae</taxon>
        <taxon>Pentapetalae</taxon>
        <taxon>rosids</taxon>
        <taxon>malvids</taxon>
        <taxon>Brassicales</taxon>
        <taxon>Brassicaceae</taxon>
        <taxon>Coluteocarpeae</taxon>
        <taxon>Noccaea</taxon>
    </lineage>
</organism>
<dbReference type="PANTHER" id="PTHR22753">
    <property type="entry name" value="TRANSMEMBRANE PROTEIN 68"/>
    <property type="match status" value="1"/>
</dbReference>
<dbReference type="InterPro" id="IPR007130">
    <property type="entry name" value="DAGAT"/>
</dbReference>
<dbReference type="InterPro" id="IPR022742">
    <property type="entry name" value="Hydrolase_4"/>
</dbReference>
<dbReference type="Pfam" id="PF03982">
    <property type="entry name" value="DAGAT"/>
    <property type="match status" value="1"/>
</dbReference>
<evidence type="ECO:0000313" key="5">
    <source>
        <dbReference type="EMBL" id="JAU21177.1"/>
    </source>
</evidence>
<accession>A0A1J3DMK7</accession>
<dbReference type="SUPFAM" id="SSF53474">
    <property type="entry name" value="alpha/beta-Hydrolases"/>
    <property type="match status" value="1"/>
</dbReference>
<dbReference type="Pfam" id="PF12146">
    <property type="entry name" value="Hydrolase_4"/>
    <property type="match status" value="1"/>
</dbReference>
<evidence type="ECO:0000256" key="3">
    <source>
        <dbReference type="ARBA" id="ARBA00023315"/>
    </source>
</evidence>
<dbReference type="GO" id="GO:0016020">
    <property type="term" value="C:membrane"/>
    <property type="evidence" value="ECO:0007669"/>
    <property type="project" value="TreeGrafter"/>
</dbReference>
<gene>
    <name evidence="5" type="ORF">GA_TR3036_c0_g1_i1_g.9600</name>
</gene>
<comment type="similarity">
    <text evidence="1">Belongs to the diacylglycerol acyltransferase family.</text>
</comment>
<keyword evidence="3 5" id="KW-0012">Acyltransferase</keyword>
<name>A0A1J3DMK7_NOCCA</name>
<evidence type="ECO:0000256" key="1">
    <source>
        <dbReference type="ARBA" id="ARBA00005420"/>
    </source>
</evidence>
<proteinExistence type="inferred from homology"/>
<dbReference type="CDD" id="cd07987">
    <property type="entry name" value="LPLAT_MGAT-like"/>
    <property type="match status" value="1"/>
</dbReference>
<protein>
    <submittedName>
        <fullName evidence="5">Acyltransferase-like protein, chloroplastic</fullName>
    </submittedName>
</protein>
<dbReference type="InterPro" id="IPR029058">
    <property type="entry name" value="AB_hydrolase_fold"/>
</dbReference>
<dbReference type="AlphaFoldDB" id="A0A1J3DMK7"/>
<dbReference type="GO" id="GO:0004144">
    <property type="term" value="F:diacylglycerol O-acyltransferase activity"/>
    <property type="evidence" value="ECO:0007669"/>
    <property type="project" value="UniProtKB-ARBA"/>
</dbReference>
<evidence type="ECO:0000259" key="4">
    <source>
        <dbReference type="Pfam" id="PF12146"/>
    </source>
</evidence>
<feature type="domain" description="Serine aminopeptidase S33" evidence="4">
    <location>
        <begin position="171"/>
        <end position="372"/>
    </location>
</feature>
<dbReference type="EMBL" id="GEVI01011143">
    <property type="protein sequence ID" value="JAU21177.1"/>
    <property type="molecule type" value="Transcribed_RNA"/>
</dbReference>
<dbReference type="PANTHER" id="PTHR22753:SF14">
    <property type="entry name" value="MONOACYLGLYCEROL_DIACYLGLYCEROL O-ACYLTRANSFERASE"/>
    <property type="match status" value="1"/>
</dbReference>